<feature type="transmembrane region" description="Helical" evidence="2">
    <location>
        <begin position="51"/>
        <end position="79"/>
    </location>
</feature>
<protein>
    <recommendedName>
        <fullName evidence="5">PAS domain-containing protein</fullName>
    </recommendedName>
</protein>
<evidence type="ECO:0000256" key="2">
    <source>
        <dbReference type="SAM" id="Phobius"/>
    </source>
</evidence>
<feature type="compositionally biased region" description="Basic residues" evidence="1">
    <location>
        <begin position="140"/>
        <end position="152"/>
    </location>
</feature>
<evidence type="ECO:0000256" key="1">
    <source>
        <dbReference type="SAM" id="MobiDB-lite"/>
    </source>
</evidence>
<organism evidence="3 4">
    <name type="scientific">Methylorubrum extorquens</name>
    <name type="common">Methylobacterium dichloromethanicum</name>
    <name type="synonym">Methylobacterium extorquens</name>
    <dbReference type="NCBI Taxonomy" id="408"/>
    <lineage>
        <taxon>Bacteria</taxon>
        <taxon>Pseudomonadati</taxon>
        <taxon>Pseudomonadota</taxon>
        <taxon>Alphaproteobacteria</taxon>
        <taxon>Hyphomicrobiales</taxon>
        <taxon>Methylobacteriaceae</taxon>
        <taxon>Methylorubrum</taxon>
    </lineage>
</organism>
<keyword evidence="2" id="KW-0812">Transmembrane</keyword>
<dbReference type="EMBL" id="LT962688">
    <property type="protein sequence ID" value="SOR29885.1"/>
    <property type="molecule type" value="Genomic_DNA"/>
</dbReference>
<keyword evidence="2" id="KW-1133">Transmembrane helix</keyword>
<feature type="region of interest" description="Disordered" evidence="1">
    <location>
        <begin position="130"/>
        <end position="197"/>
    </location>
</feature>
<evidence type="ECO:0000313" key="3">
    <source>
        <dbReference type="EMBL" id="SOR29885.1"/>
    </source>
</evidence>
<feature type="compositionally biased region" description="Low complexity" evidence="1">
    <location>
        <begin position="130"/>
        <end position="139"/>
    </location>
</feature>
<dbReference type="AlphaFoldDB" id="A0A2N9ARA6"/>
<keyword evidence="2" id="KW-0472">Membrane</keyword>
<dbReference type="Proteomes" id="UP000233769">
    <property type="component" value="Chromosome tk0001"/>
</dbReference>
<gene>
    <name evidence="3" type="ORF">TK0001_3283</name>
</gene>
<feature type="transmembrane region" description="Helical" evidence="2">
    <location>
        <begin position="24"/>
        <end position="45"/>
    </location>
</feature>
<evidence type="ECO:0000313" key="4">
    <source>
        <dbReference type="Proteomes" id="UP000233769"/>
    </source>
</evidence>
<feature type="compositionally biased region" description="Low complexity" evidence="1">
    <location>
        <begin position="171"/>
        <end position="182"/>
    </location>
</feature>
<name>A0A2N9ARA6_METEX</name>
<proteinExistence type="predicted"/>
<evidence type="ECO:0008006" key="5">
    <source>
        <dbReference type="Google" id="ProtNLM"/>
    </source>
</evidence>
<reference evidence="4" key="1">
    <citation type="submission" date="2017-10" db="EMBL/GenBank/DDBJ databases">
        <authorList>
            <person name="Regsiter A."/>
            <person name="William W."/>
        </authorList>
    </citation>
    <scope>NUCLEOTIDE SEQUENCE [LARGE SCALE GENOMIC DNA]</scope>
</reference>
<sequence length="197" mass="20602">MAEVSGPAVPASGSIDRSERPGRVGLLLMLAGLLVGAVVGLSFVANEQAQPLILALLALLAMAGVFFLFALAIGALQLAGPASRDDITRAIVDAAPEGKLVVEDNGRMIYANEAYICALRAATVSRISAPSSVSSSAPQKSRRRSIGSHRRPATTAPMPKRSGCRRRPVARRTATSRGTASRFGRSRATVAPPRFGR</sequence>
<accession>A0A2N9ARA6</accession>